<dbReference type="PANTHER" id="PTHR43765:SF2">
    <property type="entry name" value="2-DEHYDROPANTOATE 2-REDUCTASE"/>
    <property type="match status" value="1"/>
</dbReference>
<evidence type="ECO:0000256" key="3">
    <source>
        <dbReference type="ARBA" id="ARBA00023002"/>
    </source>
</evidence>
<evidence type="ECO:0000256" key="4">
    <source>
        <dbReference type="SAM" id="MobiDB-lite"/>
    </source>
</evidence>
<dbReference type="GO" id="GO:0050661">
    <property type="term" value="F:NADP binding"/>
    <property type="evidence" value="ECO:0007669"/>
    <property type="project" value="TreeGrafter"/>
</dbReference>
<dbReference type="PANTHER" id="PTHR43765">
    <property type="entry name" value="2-DEHYDROPANTOATE 2-REDUCTASE-RELATED"/>
    <property type="match status" value="1"/>
</dbReference>
<dbReference type="AlphaFoldDB" id="A0A8J6CBT2"/>
<feature type="region of interest" description="Disordered" evidence="4">
    <location>
        <begin position="357"/>
        <end position="403"/>
    </location>
</feature>
<organism evidence="7 8">
    <name type="scientific">Diacronema lutheri</name>
    <name type="common">Unicellular marine alga</name>
    <name type="synonym">Monochrysis lutheri</name>
    <dbReference type="NCBI Taxonomy" id="2081491"/>
    <lineage>
        <taxon>Eukaryota</taxon>
        <taxon>Haptista</taxon>
        <taxon>Haptophyta</taxon>
        <taxon>Pavlovophyceae</taxon>
        <taxon>Pavlovales</taxon>
        <taxon>Pavlovaceae</taxon>
        <taxon>Diacronema</taxon>
    </lineage>
</organism>
<gene>
    <name evidence="7" type="ORF">KFE25_008248</name>
</gene>
<protein>
    <recommendedName>
        <fullName evidence="9">2-dehydropantoate 2-reductase</fullName>
    </recommendedName>
</protein>
<dbReference type="GO" id="GO:0008677">
    <property type="term" value="F:2-dehydropantoate 2-reductase activity"/>
    <property type="evidence" value="ECO:0007669"/>
    <property type="project" value="TreeGrafter"/>
</dbReference>
<sequence length="403" mass="41397">MSCGDHVVVLGAGSIGCWVGGELSLAGGGVRVSFLMRDSATGRALRAAVQSVGLTLEIAGRARVLPPAACASAFASAGEAPERLRGATYVLVATKRHANAAVAELLAAHLPARVPIVLLQNGLGAADEMRALLGGAAAADRPIHQAVVTISATLAHAEGRVVRAGPLVELVLDGVAPLAALLGRAGVPTRIVPSERHACELRGKLMLNMLNAPNAIFKKALGPMLLDRDACALAAETMAELRAVFATLGLRVEPRRMRALPFVMRALAWWPLNALLRTLLATLALLSGRDPLAGSAAKSSTVEDLDAGRPTEIAFLNGAVVQLGERVGVPTPANAAAVRAVCALEAEAIARHAFANSAKREGPGEGRGEARAAEPLADADASDGSRTACSQEQSRTPVDGDTT</sequence>
<dbReference type="Pfam" id="PF08546">
    <property type="entry name" value="ApbA_C"/>
    <property type="match status" value="1"/>
</dbReference>
<dbReference type="GO" id="GO:0005737">
    <property type="term" value="C:cytoplasm"/>
    <property type="evidence" value="ECO:0007669"/>
    <property type="project" value="TreeGrafter"/>
</dbReference>
<dbReference type="InterPro" id="IPR050838">
    <property type="entry name" value="Ketopantoate_reductase"/>
</dbReference>
<name>A0A8J6CBT2_DIALT</name>
<comment type="similarity">
    <text evidence="1">Belongs to the ketopantoate reductase family.</text>
</comment>
<evidence type="ECO:0000256" key="1">
    <source>
        <dbReference type="ARBA" id="ARBA00007870"/>
    </source>
</evidence>
<evidence type="ECO:0000256" key="2">
    <source>
        <dbReference type="ARBA" id="ARBA00022857"/>
    </source>
</evidence>
<dbReference type="OrthoDB" id="73846at2759"/>
<accession>A0A8J6CBT2</accession>
<evidence type="ECO:0000259" key="5">
    <source>
        <dbReference type="Pfam" id="PF02558"/>
    </source>
</evidence>
<dbReference type="InterPro" id="IPR036291">
    <property type="entry name" value="NAD(P)-bd_dom_sf"/>
</dbReference>
<evidence type="ECO:0000313" key="7">
    <source>
        <dbReference type="EMBL" id="KAG8466869.1"/>
    </source>
</evidence>
<proteinExistence type="inferred from homology"/>
<keyword evidence="8" id="KW-1185">Reference proteome</keyword>
<dbReference type="Gene3D" id="3.40.50.720">
    <property type="entry name" value="NAD(P)-binding Rossmann-like Domain"/>
    <property type="match status" value="1"/>
</dbReference>
<dbReference type="Pfam" id="PF02558">
    <property type="entry name" value="ApbA"/>
    <property type="match status" value="1"/>
</dbReference>
<feature type="compositionally biased region" description="Basic and acidic residues" evidence="4">
    <location>
        <begin position="358"/>
        <end position="372"/>
    </location>
</feature>
<evidence type="ECO:0008006" key="9">
    <source>
        <dbReference type="Google" id="ProtNLM"/>
    </source>
</evidence>
<keyword evidence="2" id="KW-0521">NADP</keyword>
<feature type="domain" description="Ketopantoate reductase N-terminal" evidence="5">
    <location>
        <begin position="7"/>
        <end position="165"/>
    </location>
</feature>
<dbReference type="Gene3D" id="1.10.1040.10">
    <property type="entry name" value="N-(1-d-carboxylethyl)-l-norvaline Dehydrogenase, domain 2"/>
    <property type="match status" value="1"/>
</dbReference>
<dbReference type="EMBL" id="JAGTXO010000007">
    <property type="protein sequence ID" value="KAG8466869.1"/>
    <property type="molecule type" value="Genomic_DNA"/>
</dbReference>
<evidence type="ECO:0000259" key="6">
    <source>
        <dbReference type="Pfam" id="PF08546"/>
    </source>
</evidence>
<dbReference type="SUPFAM" id="SSF48179">
    <property type="entry name" value="6-phosphogluconate dehydrogenase C-terminal domain-like"/>
    <property type="match status" value="1"/>
</dbReference>
<evidence type="ECO:0000313" key="8">
    <source>
        <dbReference type="Proteomes" id="UP000751190"/>
    </source>
</evidence>
<reference evidence="7" key="1">
    <citation type="submission" date="2021-05" db="EMBL/GenBank/DDBJ databases">
        <title>The genome of the haptophyte Pavlova lutheri (Diacronema luteri, Pavlovales) - a model for lipid biosynthesis in eukaryotic algae.</title>
        <authorList>
            <person name="Hulatt C.J."/>
            <person name="Posewitz M.C."/>
        </authorList>
    </citation>
    <scope>NUCLEOTIDE SEQUENCE</scope>
    <source>
        <strain evidence="7">NIVA-4/92</strain>
    </source>
</reference>
<feature type="compositionally biased region" description="Polar residues" evidence="4">
    <location>
        <begin position="384"/>
        <end position="403"/>
    </location>
</feature>
<dbReference type="InterPro" id="IPR013328">
    <property type="entry name" value="6PGD_dom2"/>
</dbReference>
<dbReference type="SUPFAM" id="SSF51735">
    <property type="entry name" value="NAD(P)-binding Rossmann-fold domains"/>
    <property type="match status" value="1"/>
</dbReference>
<dbReference type="InterPro" id="IPR013332">
    <property type="entry name" value="KPR_N"/>
</dbReference>
<dbReference type="InterPro" id="IPR013752">
    <property type="entry name" value="KPA_reductase"/>
</dbReference>
<dbReference type="InterPro" id="IPR008927">
    <property type="entry name" value="6-PGluconate_DH-like_C_sf"/>
</dbReference>
<keyword evidence="3" id="KW-0560">Oxidoreductase</keyword>
<comment type="caution">
    <text evidence="7">The sequence shown here is derived from an EMBL/GenBank/DDBJ whole genome shotgun (WGS) entry which is preliminary data.</text>
</comment>
<dbReference type="Proteomes" id="UP000751190">
    <property type="component" value="Unassembled WGS sequence"/>
</dbReference>
<feature type="domain" description="Ketopantoate reductase C-terminal" evidence="6">
    <location>
        <begin position="204"/>
        <end position="343"/>
    </location>
</feature>